<accession>A0A8J9ZT45</accession>
<protein>
    <submittedName>
        <fullName evidence="3">Hypp2375 protein</fullName>
    </submittedName>
</protein>
<dbReference type="Proteomes" id="UP000838412">
    <property type="component" value="Chromosome 4"/>
</dbReference>
<evidence type="ECO:0000256" key="1">
    <source>
        <dbReference type="SAM" id="Coils"/>
    </source>
</evidence>
<evidence type="ECO:0000313" key="3">
    <source>
        <dbReference type="EMBL" id="CAH1261496.1"/>
    </source>
</evidence>
<gene>
    <name evidence="3" type="primary">Hypp2375</name>
    <name evidence="3" type="ORF">BLAG_LOCUS16901</name>
</gene>
<feature type="chain" id="PRO_5035482449" evidence="2">
    <location>
        <begin position="20"/>
        <end position="143"/>
    </location>
</feature>
<reference evidence="3" key="1">
    <citation type="submission" date="2022-01" db="EMBL/GenBank/DDBJ databases">
        <authorList>
            <person name="Braso-Vives M."/>
        </authorList>
    </citation>
    <scope>NUCLEOTIDE SEQUENCE</scope>
</reference>
<keyword evidence="1" id="KW-0175">Coiled coil</keyword>
<dbReference type="EMBL" id="OV696689">
    <property type="protein sequence ID" value="CAH1261496.1"/>
    <property type="molecule type" value="Genomic_DNA"/>
</dbReference>
<feature type="signal peptide" evidence="2">
    <location>
        <begin position="1"/>
        <end position="19"/>
    </location>
</feature>
<name>A0A8J9ZT45_BRALA</name>
<evidence type="ECO:0000256" key="2">
    <source>
        <dbReference type="SAM" id="SignalP"/>
    </source>
</evidence>
<feature type="coiled-coil region" evidence="1">
    <location>
        <begin position="36"/>
        <end position="137"/>
    </location>
</feature>
<organism evidence="3 4">
    <name type="scientific">Branchiostoma lanceolatum</name>
    <name type="common">Common lancelet</name>
    <name type="synonym">Amphioxus lanceolatum</name>
    <dbReference type="NCBI Taxonomy" id="7740"/>
    <lineage>
        <taxon>Eukaryota</taxon>
        <taxon>Metazoa</taxon>
        <taxon>Chordata</taxon>
        <taxon>Cephalochordata</taxon>
        <taxon>Leptocardii</taxon>
        <taxon>Amphioxiformes</taxon>
        <taxon>Branchiostomatidae</taxon>
        <taxon>Branchiostoma</taxon>
    </lineage>
</organism>
<dbReference type="OrthoDB" id="10041931at2759"/>
<proteinExistence type="predicted"/>
<dbReference type="AlphaFoldDB" id="A0A8J9ZT45"/>
<keyword evidence="4" id="KW-1185">Reference proteome</keyword>
<sequence>MKAALLIAVVLTSVVLVEPWCVYAPKWCQKGSKKGVQALQDTRAKLEELLHGAESDSALNLMELLERSGGDLDGDAFEKKVASLQETAAELEEKVEEAEEDAALGLLEEELKEKVEEVEEDAALGLLEEELEELEEVKNGPEE</sequence>
<evidence type="ECO:0000313" key="4">
    <source>
        <dbReference type="Proteomes" id="UP000838412"/>
    </source>
</evidence>
<keyword evidence="2" id="KW-0732">Signal</keyword>